<dbReference type="SUPFAM" id="SSF53448">
    <property type="entry name" value="Nucleotide-diphospho-sugar transferases"/>
    <property type="match status" value="1"/>
</dbReference>
<keyword evidence="2" id="KW-1185">Reference proteome</keyword>
<dbReference type="InterPro" id="IPR029044">
    <property type="entry name" value="Nucleotide-diphossugar_trans"/>
</dbReference>
<dbReference type="PATRIC" id="fig|935700.4.peg.3004"/>
<dbReference type="AlphaFoldDB" id="A0A0D1CL03"/>
<comment type="caution">
    <text evidence="1">The sequence shown here is derived from an EMBL/GenBank/DDBJ whole genome shotgun (WGS) entry which is preliminary data.</text>
</comment>
<evidence type="ECO:0000313" key="2">
    <source>
        <dbReference type="Proteomes" id="UP000032232"/>
    </source>
</evidence>
<reference evidence="1 2" key="1">
    <citation type="submission" date="2015-02" db="EMBL/GenBank/DDBJ databases">
        <title>Genome Sequence of Jannaschia aquimarina DSM28248, a member of the Roseobacter clade.</title>
        <authorList>
            <person name="Voget S."/>
            <person name="Daniel R."/>
        </authorList>
    </citation>
    <scope>NUCLEOTIDE SEQUENCE [LARGE SCALE GENOMIC DNA]</scope>
    <source>
        <strain evidence="1 2">GSW-M26</strain>
    </source>
</reference>
<dbReference type="RefSeq" id="WP_043919680.1">
    <property type="nucleotide sequence ID" value="NZ_FZPF01000008.1"/>
</dbReference>
<dbReference type="OrthoDB" id="564871at2"/>
<sequence length="268" mass="30552">MTDTKQVICIRWGTKYGPDYVNRLYGMIERNISPPFTLTCFTDSFEGIRSEVQLREMPPLPCEMPTGVRGKWPKSTLWSKELGGLSGPVLFVDLDVVITGSLDEFFSFGDPDDVILARNAAKPFQRRGQTSIYRFPVGKLSRLQEIFAADPQGVGEKYRYEQFFVTDQAPGGVKFWPRAWVKHFRIECVPIFPLNFVREPKRPRGAKVIIFAGALNPHDAVAGRWSSKHPTAPSVTQHLAWAWSEARSFKGLRGYVRPTRWVAEAWRE</sequence>
<proteinExistence type="predicted"/>
<accession>A0A0D1CL03</accession>
<evidence type="ECO:0000313" key="1">
    <source>
        <dbReference type="EMBL" id="KIT15467.1"/>
    </source>
</evidence>
<gene>
    <name evidence="1" type="ORF">jaqu_29060</name>
</gene>
<organism evidence="1 2">
    <name type="scientific">Jannaschia aquimarina</name>
    <dbReference type="NCBI Taxonomy" id="935700"/>
    <lineage>
        <taxon>Bacteria</taxon>
        <taxon>Pseudomonadati</taxon>
        <taxon>Pseudomonadota</taxon>
        <taxon>Alphaproteobacteria</taxon>
        <taxon>Rhodobacterales</taxon>
        <taxon>Roseobacteraceae</taxon>
        <taxon>Jannaschia</taxon>
    </lineage>
</organism>
<evidence type="ECO:0008006" key="3">
    <source>
        <dbReference type="Google" id="ProtNLM"/>
    </source>
</evidence>
<dbReference type="EMBL" id="JYFE01000050">
    <property type="protein sequence ID" value="KIT15467.1"/>
    <property type="molecule type" value="Genomic_DNA"/>
</dbReference>
<name>A0A0D1CL03_9RHOB</name>
<dbReference type="Proteomes" id="UP000032232">
    <property type="component" value="Unassembled WGS sequence"/>
</dbReference>
<protein>
    <recommendedName>
        <fullName evidence="3">Glycosyl transferase</fullName>
    </recommendedName>
</protein>